<evidence type="ECO:0000259" key="2">
    <source>
        <dbReference type="Pfam" id="PF13088"/>
    </source>
</evidence>
<reference evidence="3" key="1">
    <citation type="submission" date="2014-05" db="EMBL/GenBank/DDBJ databases">
        <title>The transcriptome of the halophilic microalga Tetraselmis sp. GSL018 isolated from the Great Salt Lake, Utah.</title>
        <authorList>
            <person name="Jinkerson R.E."/>
            <person name="D'Adamo S."/>
            <person name="Posewitz M.C."/>
        </authorList>
    </citation>
    <scope>NUCLEOTIDE SEQUENCE</scope>
    <source>
        <strain evidence="3">GSL018</strain>
    </source>
</reference>
<evidence type="ECO:0000256" key="1">
    <source>
        <dbReference type="SAM" id="MobiDB-lite"/>
    </source>
</evidence>
<organism evidence="3">
    <name type="scientific">Tetraselmis sp. GSL018</name>
    <dbReference type="NCBI Taxonomy" id="582737"/>
    <lineage>
        <taxon>Eukaryota</taxon>
        <taxon>Viridiplantae</taxon>
        <taxon>Chlorophyta</taxon>
        <taxon>core chlorophytes</taxon>
        <taxon>Chlorodendrophyceae</taxon>
        <taxon>Chlorodendrales</taxon>
        <taxon>Chlorodendraceae</taxon>
        <taxon>Tetraselmis</taxon>
    </lineage>
</organism>
<sequence>MWTPSLFRPAGGPLHLFYTESRGCWWCESPQCFRRHCKRGAANCHVTVPFGGTSINLAKLTRESARRRALTSMGAKGGSKAAKGSDSISWRPGGDLKVVRLHTSGGALRWQAPETILSEEDGGPVPKVIANPPIVDPATGHWILPYWRESPRGEVVCPTKVEGGDFASALISSDQGKTWRSSGRIAMPNTWRNLTKPDWLIEGSAAPGSDRKTLLQAFRTSREVAYMARSKDGGRTWLPAQPTSLPNPNAKLNILRLSSGALAAAYNNHGSEQVKRRSLLTVSVSYDDGVRWEELAVLETRLEQELRYHYPMLREVGCDLLVTYSVMTPLKAKEPGGIRLVKIPICSGARGAACPCRTSPSSQGPRAWPSPPWAPRPARPSADSEGL</sequence>
<dbReference type="PANTHER" id="PTHR43752:SF2">
    <property type="entry name" value="BNR_ASP-BOX REPEAT FAMILY PROTEIN"/>
    <property type="match status" value="1"/>
</dbReference>
<feature type="region of interest" description="Disordered" evidence="1">
    <location>
        <begin position="357"/>
        <end position="387"/>
    </location>
</feature>
<dbReference type="EMBL" id="GBEZ01025856">
    <property type="protein sequence ID" value="JAC61280.1"/>
    <property type="molecule type" value="Transcribed_RNA"/>
</dbReference>
<dbReference type="AlphaFoldDB" id="A0A061QS63"/>
<evidence type="ECO:0000313" key="3">
    <source>
        <dbReference type="EMBL" id="JAC61280.1"/>
    </source>
</evidence>
<gene>
    <name evidence="3" type="ORF">TSPGSL018_26675</name>
</gene>
<dbReference type="Gene3D" id="2.120.10.10">
    <property type="match status" value="1"/>
</dbReference>
<accession>A0A061QS63</accession>
<dbReference type="CDD" id="cd15482">
    <property type="entry name" value="Sialidase_non-viral"/>
    <property type="match status" value="1"/>
</dbReference>
<dbReference type="SUPFAM" id="SSF50939">
    <property type="entry name" value="Sialidases"/>
    <property type="match status" value="1"/>
</dbReference>
<name>A0A061QS63_9CHLO</name>
<protein>
    <submittedName>
        <fullName evidence="3">Bnr asp-box repeat protein</fullName>
    </submittedName>
</protein>
<dbReference type="InterPro" id="IPR036278">
    <property type="entry name" value="Sialidase_sf"/>
</dbReference>
<proteinExistence type="predicted"/>
<dbReference type="Pfam" id="PF13088">
    <property type="entry name" value="BNR_2"/>
    <property type="match status" value="1"/>
</dbReference>
<feature type="domain" description="Sialidase" evidence="2">
    <location>
        <begin position="108"/>
        <end position="311"/>
    </location>
</feature>
<feature type="compositionally biased region" description="Pro residues" evidence="1">
    <location>
        <begin position="368"/>
        <end position="378"/>
    </location>
</feature>
<dbReference type="InterPro" id="IPR011040">
    <property type="entry name" value="Sialidase"/>
</dbReference>
<dbReference type="PANTHER" id="PTHR43752">
    <property type="entry name" value="BNR/ASP-BOX REPEAT FAMILY PROTEIN"/>
    <property type="match status" value="1"/>
</dbReference>